<proteinExistence type="predicted"/>
<dbReference type="EMBL" id="OZ034816">
    <property type="protein sequence ID" value="CAL1377893.1"/>
    <property type="molecule type" value="Genomic_DNA"/>
</dbReference>
<reference evidence="1 2" key="1">
    <citation type="submission" date="2024-04" db="EMBL/GenBank/DDBJ databases">
        <authorList>
            <person name="Fracassetti M."/>
        </authorList>
    </citation>
    <scope>NUCLEOTIDE SEQUENCE [LARGE SCALE GENOMIC DNA]</scope>
</reference>
<protein>
    <submittedName>
        <fullName evidence="1">Uncharacterized protein</fullName>
    </submittedName>
</protein>
<gene>
    <name evidence="1" type="ORF">LTRI10_LOCUS19511</name>
</gene>
<organism evidence="1 2">
    <name type="scientific">Linum trigynum</name>
    <dbReference type="NCBI Taxonomy" id="586398"/>
    <lineage>
        <taxon>Eukaryota</taxon>
        <taxon>Viridiplantae</taxon>
        <taxon>Streptophyta</taxon>
        <taxon>Embryophyta</taxon>
        <taxon>Tracheophyta</taxon>
        <taxon>Spermatophyta</taxon>
        <taxon>Magnoliopsida</taxon>
        <taxon>eudicotyledons</taxon>
        <taxon>Gunneridae</taxon>
        <taxon>Pentapetalae</taxon>
        <taxon>rosids</taxon>
        <taxon>fabids</taxon>
        <taxon>Malpighiales</taxon>
        <taxon>Linaceae</taxon>
        <taxon>Linum</taxon>
    </lineage>
</organism>
<accession>A0AAV2DWJ4</accession>
<dbReference type="AlphaFoldDB" id="A0AAV2DWJ4"/>
<name>A0AAV2DWJ4_9ROSI</name>
<sequence>MHGKLKKVSFYVLEISQLEQIHLYYFDASCKYGYCCWTSHTATLSTNLLMSRGSKTTTSGVDKVEGEAKGTERSTIISVHLLVEVASSTILRFNAEVDSSWMHVLKCRQQYQVAPLIVHELEVTVDLFVLSLQGFDGVLGVSGLKGTNY</sequence>
<evidence type="ECO:0000313" key="1">
    <source>
        <dbReference type="EMBL" id="CAL1377893.1"/>
    </source>
</evidence>
<keyword evidence="2" id="KW-1185">Reference proteome</keyword>
<dbReference type="Proteomes" id="UP001497516">
    <property type="component" value="Chromosome 3"/>
</dbReference>
<evidence type="ECO:0000313" key="2">
    <source>
        <dbReference type="Proteomes" id="UP001497516"/>
    </source>
</evidence>